<evidence type="ECO:0000256" key="6">
    <source>
        <dbReference type="ARBA" id="ARBA00023004"/>
    </source>
</evidence>
<protein>
    <submittedName>
        <fullName evidence="17">TonB-dependent receptor</fullName>
    </submittedName>
</protein>
<feature type="region of interest" description="Disordered" evidence="13">
    <location>
        <begin position="26"/>
        <end position="49"/>
    </location>
</feature>
<dbReference type="Proteomes" id="UP000292085">
    <property type="component" value="Unassembled WGS sequence"/>
</dbReference>
<proteinExistence type="inferred from homology"/>
<name>A0A4Q6XV66_9SPHN</name>
<dbReference type="InterPro" id="IPR036942">
    <property type="entry name" value="Beta-barrel_TonB_sf"/>
</dbReference>
<evidence type="ECO:0000256" key="3">
    <source>
        <dbReference type="ARBA" id="ARBA00022452"/>
    </source>
</evidence>
<gene>
    <name evidence="17" type="ORF">EWE75_21160</name>
</gene>
<evidence type="ECO:0000256" key="8">
    <source>
        <dbReference type="ARBA" id="ARBA00023077"/>
    </source>
</evidence>
<evidence type="ECO:0000256" key="9">
    <source>
        <dbReference type="ARBA" id="ARBA00023136"/>
    </source>
</evidence>
<reference evidence="17 18" key="1">
    <citation type="submission" date="2019-02" db="EMBL/GenBank/DDBJ databases">
        <authorList>
            <person name="Li Y."/>
        </authorList>
    </citation>
    <scope>NUCLEOTIDE SEQUENCE [LARGE SCALE GENOMIC DNA]</scope>
    <source>
        <strain evidence="17 18">3-7</strain>
    </source>
</reference>
<comment type="caution">
    <text evidence="17">The sequence shown here is derived from an EMBL/GenBank/DDBJ whole genome shotgun (WGS) entry which is preliminary data.</text>
</comment>
<dbReference type="EMBL" id="SGIS01000050">
    <property type="protein sequence ID" value="RZF60779.1"/>
    <property type="molecule type" value="Genomic_DNA"/>
</dbReference>
<dbReference type="PANTHER" id="PTHR32552:SF81">
    <property type="entry name" value="TONB-DEPENDENT OUTER MEMBRANE RECEPTOR"/>
    <property type="match status" value="1"/>
</dbReference>
<keyword evidence="7" id="KW-0406">Ion transport</keyword>
<evidence type="ECO:0000256" key="2">
    <source>
        <dbReference type="ARBA" id="ARBA00022448"/>
    </source>
</evidence>
<feature type="compositionally biased region" description="Low complexity" evidence="13">
    <location>
        <begin position="34"/>
        <end position="49"/>
    </location>
</feature>
<keyword evidence="3 11" id="KW-1134">Transmembrane beta strand</keyword>
<dbReference type="RefSeq" id="WP_130160084.1">
    <property type="nucleotide sequence ID" value="NZ_SGIS01000050.1"/>
</dbReference>
<evidence type="ECO:0000256" key="12">
    <source>
        <dbReference type="RuleBase" id="RU003357"/>
    </source>
</evidence>
<evidence type="ECO:0000313" key="17">
    <source>
        <dbReference type="EMBL" id="RZF60779.1"/>
    </source>
</evidence>
<dbReference type="OrthoDB" id="9760333at2"/>
<comment type="subcellular location">
    <subcellularLocation>
        <location evidence="1 11">Cell outer membrane</location>
        <topology evidence="1 11">Multi-pass membrane protein</topology>
    </subcellularLocation>
</comment>
<evidence type="ECO:0000256" key="14">
    <source>
        <dbReference type="SAM" id="SignalP"/>
    </source>
</evidence>
<dbReference type="Pfam" id="PF07715">
    <property type="entry name" value="Plug"/>
    <property type="match status" value="1"/>
</dbReference>
<evidence type="ECO:0000259" key="16">
    <source>
        <dbReference type="Pfam" id="PF07715"/>
    </source>
</evidence>
<dbReference type="InterPro" id="IPR039426">
    <property type="entry name" value="TonB-dep_rcpt-like"/>
</dbReference>
<feature type="domain" description="TonB-dependent receptor-like beta-barrel" evidence="15">
    <location>
        <begin position="382"/>
        <end position="845"/>
    </location>
</feature>
<evidence type="ECO:0000256" key="7">
    <source>
        <dbReference type="ARBA" id="ARBA00023065"/>
    </source>
</evidence>
<dbReference type="GO" id="GO:0006826">
    <property type="term" value="P:iron ion transport"/>
    <property type="evidence" value="ECO:0007669"/>
    <property type="project" value="UniProtKB-KW"/>
</dbReference>
<dbReference type="PROSITE" id="PS52016">
    <property type="entry name" value="TONB_DEPENDENT_REC_3"/>
    <property type="match status" value="1"/>
</dbReference>
<keyword evidence="5 11" id="KW-0812">Transmembrane</keyword>
<sequence length="881" mass="94227">MRHVTRAAVSIIALCAATAVHARIQPQTQPGGDPANPQAATAEAAARPAETGGVPDIVVTAQKRSENVQSVPIAISAFTANALQERGVGSIAQLSGLAPNVNLDAGTPFSGSPSVLSAYIRGIGSDDFAFNIDPGVGIYVDGVYLARSVGANQDLLDVERVEVLKGPQGTLFGRNTIGGAISVVTRDPGDTFRVKADVTTGSYDLLQARGTADLPITDDLAAALTFGVKTRTGYMKRIPYTDPLAANSASYTGFPSSGYSSPTDEGGDNNWNLRGKLKWKGDHVTVTLAGDYTRENSTGLANTLLGTAGNVPGNFAGTANLPGTAFDPTGTTGFLFAGLYNFCIGANTAQIAARNAQALCGVRGTQYNTALHQQPIAGVNVDGNPNNNLLPYDNRFLTGNKDTSYATGNDFSRMTSYGFSGTVEWNPAPNTTLKSITAYRQLDWRSGVDGDGSPLNFLQLSFAMHQWQFSQEVQLLGTLFDDKLHYVLGGYYFKEKGGLHDYVTFAEGLLQVDGPNALETQNYAGFGQIDYRPIPLFGVTLGGRYTREDKQFEGGQQDLNGFNYKLFGCSDAQGNITPNGPFPLAPVTCQQGTGYPDPANPIRVYAPGVNTQSFENFSPKVGVQLYPIDRVMAYASWSKGYKTGGWTTRLTNPQPTAQPFGPEKATTWEIGIKSQFLDRKLQLNAAAFTTDYQGIQLNFQQGTSPTIRNAGDARIRGVELEAVVAPARGLVVNASVGFIDARYTSVLPGVVAVSAPNAFQAGTFVGADLPKTPKWKINVSPRYEAHLGNGATMILLADWTHATSVWNDAQRTYVLRRPTIDIFNASVAYREPGGKWTLTAGGTNITGNRYLTTGNENISDGVFFGTYSRPAEWYVRLGVSF</sequence>
<keyword evidence="17" id="KW-0675">Receptor</keyword>
<evidence type="ECO:0000259" key="15">
    <source>
        <dbReference type="Pfam" id="PF00593"/>
    </source>
</evidence>
<keyword evidence="18" id="KW-1185">Reference proteome</keyword>
<organism evidence="17 18">
    <name type="scientific">Sphingomonas populi</name>
    <dbReference type="NCBI Taxonomy" id="2484750"/>
    <lineage>
        <taxon>Bacteria</taxon>
        <taxon>Pseudomonadati</taxon>
        <taxon>Pseudomonadota</taxon>
        <taxon>Alphaproteobacteria</taxon>
        <taxon>Sphingomonadales</taxon>
        <taxon>Sphingomonadaceae</taxon>
        <taxon>Sphingomonas</taxon>
    </lineage>
</organism>
<feature type="chain" id="PRO_5020962992" evidence="14">
    <location>
        <begin position="23"/>
        <end position="881"/>
    </location>
</feature>
<keyword evidence="6" id="KW-0408">Iron</keyword>
<dbReference type="InterPro" id="IPR012910">
    <property type="entry name" value="Plug_dom"/>
</dbReference>
<evidence type="ECO:0000313" key="18">
    <source>
        <dbReference type="Proteomes" id="UP000292085"/>
    </source>
</evidence>
<evidence type="ECO:0000256" key="1">
    <source>
        <dbReference type="ARBA" id="ARBA00004571"/>
    </source>
</evidence>
<keyword evidence="4" id="KW-0410">Iron transport</keyword>
<evidence type="ECO:0000256" key="11">
    <source>
        <dbReference type="PROSITE-ProRule" id="PRU01360"/>
    </source>
</evidence>
<evidence type="ECO:0000256" key="5">
    <source>
        <dbReference type="ARBA" id="ARBA00022692"/>
    </source>
</evidence>
<dbReference type="InterPro" id="IPR000531">
    <property type="entry name" value="Beta-barrel_TonB"/>
</dbReference>
<dbReference type="Pfam" id="PF00593">
    <property type="entry name" value="TonB_dep_Rec_b-barrel"/>
    <property type="match status" value="1"/>
</dbReference>
<keyword evidence="9 11" id="KW-0472">Membrane</keyword>
<evidence type="ECO:0000256" key="4">
    <source>
        <dbReference type="ARBA" id="ARBA00022496"/>
    </source>
</evidence>
<keyword evidence="10 11" id="KW-0998">Cell outer membrane</keyword>
<dbReference type="Gene3D" id="2.40.170.20">
    <property type="entry name" value="TonB-dependent receptor, beta-barrel domain"/>
    <property type="match status" value="2"/>
</dbReference>
<feature type="domain" description="TonB-dependent receptor plug" evidence="16">
    <location>
        <begin position="68"/>
        <end position="180"/>
    </location>
</feature>
<accession>A0A4Q6XV66</accession>
<evidence type="ECO:0000256" key="10">
    <source>
        <dbReference type="ARBA" id="ARBA00023237"/>
    </source>
</evidence>
<dbReference type="GO" id="GO:0009279">
    <property type="term" value="C:cell outer membrane"/>
    <property type="evidence" value="ECO:0007669"/>
    <property type="project" value="UniProtKB-SubCell"/>
</dbReference>
<dbReference type="PANTHER" id="PTHR32552">
    <property type="entry name" value="FERRICHROME IRON RECEPTOR-RELATED"/>
    <property type="match status" value="1"/>
</dbReference>
<evidence type="ECO:0000256" key="13">
    <source>
        <dbReference type="SAM" id="MobiDB-lite"/>
    </source>
</evidence>
<keyword evidence="14" id="KW-0732">Signal</keyword>
<keyword evidence="2 11" id="KW-0813">Transport</keyword>
<keyword evidence="8 12" id="KW-0798">TonB box</keyword>
<feature type="signal peptide" evidence="14">
    <location>
        <begin position="1"/>
        <end position="22"/>
    </location>
</feature>
<dbReference type="AlphaFoldDB" id="A0A4Q6XV66"/>
<dbReference type="SUPFAM" id="SSF56935">
    <property type="entry name" value="Porins"/>
    <property type="match status" value="1"/>
</dbReference>
<comment type="similarity">
    <text evidence="11 12">Belongs to the TonB-dependent receptor family.</text>
</comment>